<organism evidence="1 2">
    <name type="scientific">Grifola frondosa</name>
    <name type="common">Maitake</name>
    <name type="synonym">Polyporus frondosus</name>
    <dbReference type="NCBI Taxonomy" id="5627"/>
    <lineage>
        <taxon>Eukaryota</taxon>
        <taxon>Fungi</taxon>
        <taxon>Dikarya</taxon>
        <taxon>Basidiomycota</taxon>
        <taxon>Agaricomycotina</taxon>
        <taxon>Agaricomycetes</taxon>
        <taxon>Polyporales</taxon>
        <taxon>Grifolaceae</taxon>
        <taxon>Grifola</taxon>
    </lineage>
</organism>
<dbReference type="Proteomes" id="UP000092993">
    <property type="component" value="Unassembled WGS sequence"/>
</dbReference>
<name>A0A1C7LSK3_GRIFR</name>
<dbReference type="AlphaFoldDB" id="A0A1C7LSK3"/>
<reference evidence="1 2" key="1">
    <citation type="submission" date="2016-03" db="EMBL/GenBank/DDBJ databases">
        <title>Whole genome sequencing of Grifola frondosa 9006-11.</title>
        <authorList>
            <person name="Min B."/>
            <person name="Park H."/>
            <person name="Kim J.-G."/>
            <person name="Cho H."/>
            <person name="Oh Y.-L."/>
            <person name="Kong W.-S."/>
            <person name="Choi I.-G."/>
        </authorList>
    </citation>
    <scope>NUCLEOTIDE SEQUENCE [LARGE SCALE GENOMIC DNA]</scope>
    <source>
        <strain evidence="1 2">9006-11</strain>
    </source>
</reference>
<comment type="caution">
    <text evidence="1">The sequence shown here is derived from an EMBL/GenBank/DDBJ whole genome shotgun (WGS) entry which is preliminary data.</text>
</comment>
<protein>
    <submittedName>
        <fullName evidence="1">Uncharacterized protein</fullName>
    </submittedName>
</protein>
<evidence type="ECO:0000313" key="1">
    <source>
        <dbReference type="EMBL" id="OBZ67508.1"/>
    </source>
</evidence>
<proteinExistence type="predicted"/>
<sequence>MTRLRIYLLRVSITTRGRELRLRFGANPSSTSSLVPKTYSLRAVAARNAYTNRTCLRCCATTRRERRGIQPHYIKTRVYPPAIPFCSGYAIRESDAMSS</sequence>
<keyword evidence="2" id="KW-1185">Reference proteome</keyword>
<evidence type="ECO:0000313" key="2">
    <source>
        <dbReference type="Proteomes" id="UP000092993"/>
    </source>
</evidence>
<gene>
    <name evidence="1" type="ORF">A0H81_12705</name>
</gene>
<accession>A0A1C7LSK3</accession>
<dbReference type="EMBL" id="LUGG01000024">
    <property type="protein sequence ID" value="OBZ67508.1"/>
    <property type="molecule type" value="Genomic_DNA"/>
</dbReference>